<keyword evidence="1" id="KW-0472">Membrane</keyword>
<dbReference type="Proteomes" id="UP001056937">
    <property type="component" value="Chromosome 1"/>
</dbReference>
<protein>
    <submittedName>
        <fullName evidence="3">Pilus assembly protein</fullName>
    </submittedName>
</protein>
<dbReference type="Pfam" id="PF07811">
    <property type="entry name" value="TadE"/>
    <property type="match status" value="1"/>
</dbReference>
<evidence type="ECO:0000259" key="2">
    <source>
        <dbReference type="Pfam" id="PF07811"/>
    </source>
</evidence>
<evidence type="ECO:0000313" key="3">
    <source>
        <dbReference type="EMBL" id="USI72211.1"/>
    </source>
</evidence>
<organism evidence="3 4">
    <name type="scientific">Sphingomonas morindae</name>
    <dbReference type="NCBI Taxonomy" id="1541170"/>
    <lineage>
        <taxon>Bacteria</taxon>
        <taxon>Pseudomonadati</taxon>
        <taxon>Pseudomonadota</taxon>
        <taxon>Alphaproteobacteria</taxon>
        <taxon>Sphingomonadales</taxon>
        <taxon>Sphingomonadaceae</taxon>
        <taxon>Sphingomonas</taxon>
    </lineage>
</organism>
<keyword evidence="1" id="KW-1133">Transmembrane helix</keyword>
<sequence length="180" mass="19294">MRRGLLARLARAERGTALIEFTIVVPVMLILYVASVQVADAIACSRKVTITTRAVADLMAQNTSGTTSKAEIQGMLAASTQVMAPFATSSAFIRLSEVTTDNQGVSRVVWSQAMNGAPLAANAVYPLPTAMKIPGVYLLLAEVNYSYKPSVDFGFMTSKTLSDSIYMVPRNTNNITCSDC</sequence>
<keyword evidence="4" id="KW-1185">Reference proteome</keyword>
<gene>
    <name evidence="3" type="ORF">LHA26_13005</name>
</gene>
<dbReference type="RefSeq" id="WP_252166020.1">
    <property type="nucleotide sequence ID" value="NZ_CP084930.1"/>
</dbReference>
<accession>A0ABY4X5Q7</accession>
<proteinExistence type="predicted"/>
<feature type="transmembrane region" description="Helical" evidence="1">
    <location>
        <begin position="21"/>
        <end position="39"/>
    </location>
</feature>
<feature type="domain" description="TadE-like" evidence="2">
    <location>
        <begin position="15"/>
        <end position="56"/>
    </location>
</feature>
<evidence type="ECO:0000313" key="4">
    <source>
        <dbReference type="Proteomes" id="UP001056937"/>
    </source>
</evidence>
<name>A0ABY4X5Q7_9SPHN</name>
<evidence type="ECO:0000256" key="1">
    <source>
        <dbReference type="SAM" id="Phobius"/>
    </source>
</evidence>
<dbReference type="EMBL" id="CP084930">
    <property type="protein sequence ID" value="USI72211.1"/>
    <property type="molecule type" value="Genomic_DNA"/>
</dbReference>
<reference evidence="3" key="1">
    <citation type="journal article" date="2022" name="Toxins">
        <title>Genomic Analysis of Sphingopyxis sp. USTB-05 for Biodegrading Cyanobacterial Hepatotoxins.</title>
        <authorList>
            <person name="Liu C."/>
            <person name="Xu Q."/>
            <person name="Zhao Z."/>
            <person name="Zhang H."/>
            <person name="Liu X."/>
            <person name="Yin C."/>
            <person name="Liu Y."/>
            <person name="Yan H."/>
        </authorList>
    </citation>
    <scope>NUCLEOTIDE SEQUENCE</scope>
    <source>
        <strain evidence="3">NBD5</strain>
    </source>
</reference>
<dbReference type="InterPro" id="IPR012495">
    <property type="entry name" value="TadE-like_dom"/>
</dbReference>
<keyword evidence="1" id="KW-0812">Transmembrane</keyword>